<proteinExistence type="predicted"/>
<organism evidence="2 3">
    <name type="scientific">Ecytonucleospora hepatopenaei</name>
    <dbReference type="NCBI Taxonomy" id="646526"/>
    <lineage>
        <taxon>Eukaryota</taxon>
        <taxon>Fungi</taxon>
        <taxon>Fungi incertae sedis</taxon>
        <taxon>Microsporidia</taxon>
        <taxon>Enterocytozoonidae</taxon>
        <taxon>Ecytonucleospora</taxon>
    </lineage>
</organism>
<evidence type="ECO:0000313" key="1">
    <source>
        <dbReference type="EMBL" id="OQS55415.1"/>
    </source>
</evidence>
<evidence type="ECO:0000313" key="3">
    <source>
        <dbReference type="Proteomes" id="UP000192758"/>
    </source>
</evidence>
<comment type="caution">
    <text evidence="2">The sequence shown here is derived from an EMBL/GenBank/DDBJ whole genome shotgun (WGS) entry which is preliminary data.</text>
</comment>
<protein>
    <submittedName>
        <fullName evidence="2">Uncharacterized protein</fullName>
    </submittedName>
</protein>
<reference evidence="2 3" key="1">
    <citation type="journal article" date="2017" name="Environ. Microbiol.">
        <title>Decay of the glycolytic pathway and adaptation to intranuclear parasitism within Enterocytozoonidae microsporidia.</title>
        <authorList>
            <person name="Wiredu Boakye D."/>
            <person name="Jaroenlak P."/>
            <person name="Prachumwat A."/>
            <person name="Williams T.A."/>
            <person name="Bateman K.S."/>
            <person name="Itsathitphaisarn O."/>
            <person name="Sritunyalucksana K."/>
            <person name="Paszkiewicz K.H."/>
            <person name="Moore K.A."/>
            <person name="Stentiford G.D."/>
            <person name="Williams B.A."/>
        </authorList>
    </citation>
    <scope>NUCLEOTIDE SEQUENCE [LARGE SCALE GENOMIC DNA]</scope>
    <source>
        <strain evidence="2 3">TH1</strain>
    </source>
</reference>
<dbReference type="AlphaFoldDB" id="A0A1W0E8L9"/>
<dbReference type="VEuPathDB" id="MicrosporidiaDB:EHP00_2546"/>
<sequence length="232" mass="27380">MLINSNACVISDEMQIDDEINKEFDRIADETNKFLSSSTSDILKDAKRLLQIYLDSENIMLFLLNKMFKSKFCKRVKNKRKMFRLLDGFCKNFIKIDQKLYKSDFWCKYTTYKAKNNIETSENTKQETNQPLFEKLDIFSCISMPMGQLFSTFFYSKEIDLFYPTKLSKRTKIFLAENKIELLKKYYILAQEDDFIYLQTYLLLIIEIFTTKVVLKVGLSPALLDYVKIVAG</sequence>
<accession>A0A1W0E8L9</accession>
<dbReference type="VEuPathDB" id="MicrosporidiaDB:EHP00_656"/>
<name>A0A1W0E8L9_9MICR</name>
<dbReference type="Proteomes" id="UP000192758">
    <property type="component" value="Unassembled WGS sequence"/>
</dbReference>
<dbReference type="EMBL" id="MNPJ01000009">
    <property type="protein sequence ID" value="OQS55415.1"/>
    <property type="molecule type" value="Genomic_DNA"/>
</dbReference>
<gene>
    <name evidence="1" type="ORF">EHP00_2546</name>
    <name evidence="2" type="ORF">EHP00_656</name>
</gene>
<dbReference type="EMBL" id="MNPJ01000007">
    <property type="protein sequence ID" value="OQS55605.1"/>
    <property type="molecule type" value="Genomic_DNA"/>
</dbReference>
<keyword evidence="3" id="KW-1185">Reference proteome</keyword>
<dbReference type="OrthoDB" id="2192914at2759"/>
<evidence type="ECO:0000313" key="2">
    <source>
        <dbReference type="EMBL" id="OQS55605.1"/>
    </source>
</evidence>